<reference evidence="1" key="1">
    <citation type="submission" date="2013-11" db="EMBL/GenBank/DDBJ databases">
        <title>Draft genome sequence of the broad-host-range Rhizobium sp. LPU83 strain, a member of the low-genetic diversity Oregon-like Rhizobium sp. group.</title>
        <authorList>
            <person name="Wibberg D."/>
            <person name="Puehler A."/>
            <person name="Schlueter A."/>
        </authorList>
    </citation>
    <scope>NUCLEOTIDE SEQUENCE [LARGE SCALE GENOMIC DNA]</scope>
    <source>
        <strain evidence="1">LPU83</strain>
        <plasmid evidence="1">pLPU83b</plasmid>
    </source>
</reference>
<comment type="caution">
    <text evidence="1">The sequence shown here is derived from an EMBL/GenBank/DDBJ whole genome shotgun (WGS) entry which is preliminary data.</text>
</comment>
<accession>W6RH57</accession>
<dbReference type="EMBL" id="CBYB010000010">
    <property type="protein sequence ID" value="CDM60139.1"/>
    <property type="molecule type" value="Genomic_DNA"/>
</dbReference>
<proteinExistence type="predicted"/>
<dbReference type="Proteomes" id="UP000019443">
    <property type="component" value="Unassembled WGS sequence"/>
</dbReference>
<evidence type="ECO:0000313" key="1">
    <source>
        <dbReference type="EMBL" id="CDM60139.1"/>
    </source>
</evidence>
<gene>
    <name evidence="1" type="ORF">LPU83_pLPU83b_0143</name>
</gene>
<protein>
    <recommendedName>
        <fullName evidence="3">HTH merR-type domain-containing protein</fullName>
    </recommendedName>
</protein>
<dbReference type="SUPFAM" id="SSF46955">
    <property type="entry name" value="Putative DNA-binding domain"/>
    <property type="match status" value="1"/>
</dbReference>
<keyword evidence="1" id="KW-0614">Plasmid</keyword>
<name>W6RH57_9HYPH</name>
<organism evidence="1 2">
    <name type="scientific">Rhizobium favelukesii</name>
    <dbReference type="NCBI Taxonomy" id="348824"/>
    <lineage>
        <taxon>Bacteria</taxon>
        <taxon>Pseudomonadati</taxon>
        <taxon>Pseudomonadota</taxon>
        <taxon>Alphaproteobacteria</taxon>
        <taxon>Hyphomicrobiales</taxon>
        <taxon>Rhizobiaceae</taxon>
        <taxon>Rhizobium/Agrobacterium group</taxon>
        <taxon>Rhizobium</taxon>
    </lineage>
</organism>
<dbReference type="InterPro" id="IPR009061">
    <property type="entry name" value="DNA-bd_dom_put_sf"/>
</dbReference>
<keyword evidence="2" id="KW-1185">Reference proteome</keyword>
<sequence length="111" mass="13396">MARRDQRNARFTTKRVTYLVREYKLRSRYDRLRDRGMLTKKEAAAHLNIHEHTLARWAEHGLVTSHAYNGHYYLYELPKTDLPQKQCSRWNQLVDRVAAHKEYARHAKTFN</sequence>
<geneLocation type="plasmid" evidence="1">
    <name>pLPU83b</name>
</geneLocation>
<evidence type="ECO:0008006" key="3">
    <source>
        <dbReference type="Google" id="ProtNLM"/>
    </source>
</evidence>
<evidence type="ECO:0000313" key="2">
    <source>
        <dbReference type="Proteomes" id="UP000019443"/>
    </source>
</evidence>
<dbReference type="AlphaFoldDB" id="W6RH57"/>